<comment type="subcellular location">
    <subcellularLocation>
        <location evidence="1">Cell outer membrane</location>
    </subcellularLocation>
</comment>
<keyword evidence="5" id="KW-0998">Cell outer membrane</keyword>
<protein>
    <submittedName>
        <fullName evidence="7">MltA-interacting protein</fullName>
    </submittedName>
</protein>
<reference evidence="7 8" key="1">
    <citation type="submission" date="2012-11" db="EMBL/GenBank/DDBJ databases">
        <authorList>
            <person name="Linke B."/>
        </authorList>
    </citation>
    <scope>NUCLEOTIDE SEQUENCE [LARGE SCALE GENOMIC DNA]</scope>
    <source>
        <strain evidence="8">CFBP 1232</strain>
    </source>
</reference>
<dbReference type="GO" id="GO:0009252">
    <property type="term" value="P:peptidoglycan biosynthetic process"/>
    <property type="evidence" value="ECO:0007669"/>
    <property type="project" value="TreeGrafter"/>
</dbReference>
<proteinExistence type="inferred from homology"/>
<dbReference type="PROSITE" id="PS51257">
    <property type="entry name" value="PROKAR_LIPOPROTEIN"/>
    <property type="match status" value="1"/>
</dbReference>
<dbReference type="PANTHER" id="PTHR38776:SF1">
    <property type="entry name" value="MLTA-INTERACTING PROTEIN-RELATED"/>
    <property type="match status" value="1"/>
</dbReference>
<evidence type="ECO:0000313" key="8">
    <source>
        <dbReference type="Proteomes" id="UP000013111"/>
    </source>
</evidence>
<dbReference type="GeneID" id="97606223"/>
<gene>
    <name evidence="7" type="primary">mipA</name>
    <name evidence="7" type="ORF">BN437_2037</name>
</gene>
<dbReference type="Pfam" id="PF06629">
    <property type="entry name" value="MipA"/>
    <property type="match status" value="1"/>
</dbReference>
<dbReference type="AlphaFoldDB" id="A0A830ZZ08"/>
<dbReference type="Proteomes" id="UP000013111">
    <property type="component" value="Unassembled WGS sequence"/>
</dbReference>
<evidence type="ECO:0000256" key="5">
    <source>
        <dbReference type="ARBA" id="ARBA00023237"/>
    </source>
</evidence>
<dbReference type="PANTHER" id="PTHR38776">
    <property type="entry name" value="MLTA-INTERACTING PROTEIN-RELATED"/>
    <property type="match status" value="1"/>
</dbReference>
<dbReference type="GO" id="GO:0009279">
    <property type="term" value="C:cell outer membrane"/>
    <property type="evidence" value="ECO:0007669"/>
    <property type="project" value="UniProtKB-SubCell"/>
</dbReference>
<reference evidence="7 8" key="2">
    <citation type="submission" date="2013-04" db="EMBL/GenBank/DDBJ databases">
        <title>Comparative genomics of 12 strains of Erwinia amylovora identifies a pan-genome with a large conserved core and provides insights into host specificity.</title>
        <authorList>
            <person name="Mann R.A."/>
            <person name="Smits T.H.M."/>
            <person name="Buehlmann A."/>
            <person name="Blom J."/>
            <person name="Goesmann A."/>
            <person name="Frey J.E."/>
            <person name="Plummer K.M."/>
            <person name="Beer S.V."/>
            <person name="Luck J."/>
            <person name="Duffy B."/>
            <person name="Rodoni B."/>
        </authorList>
    </citation>
    <scope>NUCLEOTIDE SEQUENCE [LARGE SCALE GENOMIC DNA]</scope>
    <source>
        <strain evidence="8">CFBP 1232</strain>
    </source>
</reference>
<evidence type="ECO:0000313" key="7">
    <source>
        <dbReference type="EMBL" id="CCO93966.1"/>
    </source>
</evidence>
<dbReference type="EMBL" id="CAPB01000021">
    <property type="protein sequence ID" value="CCO93966.1"/>
    <property type="molecule type" value="Genomic_DNA"/>
</dbReference>
<evidence type="ECO:0000256" key="6">
    <source>
        <dbReference type="SAM" id="SignalP"/>
    </source>
</evidence>
<keyword evidence="3 6" id="KW-0732">Signal</keyword>
<evidence type="ECO:0000256" key="1">
    <source>
        <dbReference type="ARBA" id="ARBA00004442"/>
    </source>
</evidence>
<feature type="signal peptide" evidence="6">
    <location>
        <begin position="1"/>
        <end position="37"/>
    </location>
</feature>
<dbReference type="InterPro" id="IPR010583">
    <property type="entry name" value="MipA"/>
</dbReference>
<name>A0A830ZZ08_ERWAM</name>
<evidence type="ECO:0000256" key="2">
    <source>
        <dbReference type="ARBA" id="ARBA00005722"/>
    </source>
</evidence>
<comment type="similarity">
    <text evidence="2">Belongs to the MipA/OmpV family.</text>
</comment>
<evidence type="ECO:0000256" key="3">
    <source>
        <dbReference type="ARBA" id="ARBA00022729"/>
    </source>
</evidence>
<evidence type="ECO:0000256" key="4">
    <source>
        <dbReference type="ARBA" id="ARBA00023136"/>
    </source>
</evidence>
<dbReference type="RefSeq" id="WP_004157818.1">
    <property type="nucleotide sequence ID" value="NZ_BAYW01000003.1"/>
</dbReference>
<sequence length="262" mass="29604">MSVRLLYLWIKQVVNHFKFTTLCAFLSGCFVAPVAQANPLTLGAGLLYIQSPYKSGQDRYFPLPVINYEGDSFYIHSLQAGYYLWKDQQDQLSITLIGSPQNYDPDSADDADMKLLNKRRMTLMGGLAYRHSADWGIVRTTLAGDMLNNSNGMIWDLAYLYRFESGQFSLTPGIGALWNSAPQNRYYYGITSDESQRSGLEADDPDSSWSPYLELSAGWKISENWNAMLSGRYLRPGSEIKDSPMVDENAQMVLFTGMSYTF</sequence>
<accession>A0A830ZZ08</accession>
<feature type="chain" id="PRO_5032448163" evidence="6">
    <location>
        <begin position="38"/>
        <end position="262"/>
    </location>
</feature>
<organism evidence="7 8">
    <name type="scientific">Erwinia amylovora NBRC 12687 = CFBP 1232</name>
    <dbReference type="NCBI Taxonomy" id="1219359"/>
    <lineage>
        <taxon>Bacteria</taxon>
        <taxon>Pseudomonadati</taxon>
        <taxon>Pseudomonadota</taxon>
        <taxon>Gammaproteobacteria</taxon>
        <taxon>Enterobacterales</taxon>
        <taxon>Erwiniaceae</taxon>
        <taxon>Erwinia</taxon>
    </lineage>
</organism>
<comment type="caution">
    <text evidence="7">The sequence shown here is derived from an EMBL/GenBank/DDBJ whole genome shotgun (WGS) entry which is preliminary data.</text>
</comment>
<keyword evidence="4" id="KW-0472">Membrane</keyword>